<reference evidence="4" key="1">
    <citation type="journal article" date="2023" name="Front. Microbiol.">
        <title>Phylogeography and host specificity of Pasteurellaceae pathogenic to sea-farmed fish in the north-east Atlantic.</title>
        <authorList>
            <person name="Gulla S."/>
            <person name="Colquhoun D.J."/>
            <person name="Olsen A.B."/>
            <person name="Spilsberg B."/>
            <person name="Lagesen K."/>
            <person name="Aakesson C.P."/>
            <person name="Strom S."/>
            <person name="Manji F."/>
            <person name="Birkbeck T.H."/>
            <person name="Nilsen H.K."/>
        </authorList>
    </citation>
    <scope>NUCLEOTIDE SEQUENCE</scope>
    <source>
        <strain evidence="4">TW16_20</strain>
    </source>
</reference>
<dbReference type="PANTHER" id="PTHR39206">
    <property type="entry name" value="SLL8004 PROTEIN"/>
    <property type="match status" value="1"/>
</dbReference>
<comment type="caution">
    <text evidence="4">The sequence shown here is derived from an EMBL/GenBank/DDBJ whole genome shotgun (WGS) entry which is preliminary data.</text>
</comment>
<dbReference type="RefSeq" id="WP_306373710.1">
    <property type="nucleotide sequence ID" value="NZ_JASAYK010000002.1"/>
</dbReference>
<sequence length="201" mass="22627">MQNNLSAIFYCGTNGAGKSTLRSLNQDEVQIVIDSDHIAMQINPDNPRLADLEAGRKAIELFKFAIKEKIPFSMESTLSGKSILNRIEKAKNMGFNTQLNYVGVNDPKINIARVRSRVQNGGHFIDEKTILTRYNASLHNLINAIFLVSETLIFDNSDEAPELIFYIAENKILQLPDSIPTWCQNLLKILLEKGFELNIDS</sequence>
<dbReference type="InterPro" id="IPR010488">
    <property type="entry name" value="Zeta_toxin_domain"/>
</dbReference>
<dbReference type="PANTHER" id="PTHR39206:SF1">
    <property type="entry name" value="SLL8004 PROTEIN"/>
    <property type="match status" value="1"/>
</dbReference>
<accession>A0AAJ6NB85</accession>
<evidence type="ECO:0000259" key="3">
    <source>
        <dbReference type="Pfam" id="PF06414"/>
    </source>
</evidence>
<dbReference type="Gene3D" id="3.40.50.300">
    <property type="entry name" value="P-loop containing nucleotide triphosphate hydrolases"/>
    <property type="match status" value="1"/>
</dbReference>
<gene>
    <name evidence="4" type="ORF">QJU93_09435</name>
</gene>
<dbReference type="EMBL" id="JASAYQ010000018">
    <property type="protein sequence ID" value="MDP8173575.1"/>
    <property type="molecule type" value="Genomic_DNA"/>
</dbReference>
<protein>
    <submittedName>
        <fullName evidence="4">Zeta toxin family protein</fullName>
    </submittedName>
</protein>
<dbReference type="GO" id="GO:0005524">
    <property type="term" value="F:ATP binding"/>
    <property type="evidence" value="ECO:0007669"/>
    <property type="project" value="UniProtKB-KW"/>
</dbReference>
<name>A0AAJ6NB85_9PAST</name>
<dbReference type="Pfam" id="PF06414">
    <property type="entry name" value="Zeta_toxin"/>
    <property type="match status" value="1"/>
</dbReference>
<keyword evidence="1" id="KW-0547">Nucleotide-binding</keyword>
<keyword evidence="2" id="KW-0067">ATP-binding</keyword>
<proteinExistence type="predicted"/>
<dbReference type="InterPro" id="IPR027417">
    <property type="entry name" value="P-loop_NTPase"/>
</dbReference>
<evidence type="ECO:0000256" key="2">
    <source>
        <dbReference type="ARBA" id="ARBA00022840"/>
    </source>
</evidence>
<dbReference type="AlphaFoldDB" id="A0AAJ6NB85"/>
<evidence type="ECO:0000313" key="5">
    <source>
        <dbReference type="Proteomes" id="UP001236239"/>
    </source>
</evidence>
<dbReference type="Proteomes" id="UP001236239">
    <property type="component" value="Unassembled WGS sequence"/>
</dbReference>
<dbReference type="GO" id="GO:0016301">
    <property type="term" value="F:kinase activity"/>
    <property type="evidence" value="ECO:0007669"/>
    <property type="project" value="InterPro"/>
</dbReference>
<feature type="domain" description="Zeta toxin" evidence="3">
    <location>
        <begin position="7"/>
        <end position="159"/>
    </location>
</feature>
<organism evidence="4 5">
    <name type="scientific">Phocoenobacter skyensis</name>
    <dbReference type="NCBI Taxonomy" id="97481"/>
    <lineage>
        <taxon>Bacteria</taxon>
        <taxon>Pseudomonadati</taxon>
        <taxon>Pseudomonadota</taxon>
        <taxon>Gammaproteobacteria</taxon>
        <taxon>Pasteurellales</taxon>
        <taxon>Pasteurellaceae</taxon>
        <taxon>Phocoenobacter</taxon>
    </lineage>
</organism>
<evidence type="ECO:0000313" key="4">
    <source>
        <dbReference type="EMBL" id="MDP8173575.1"/>
    </source>
</evidence>
<evidence type="ECO:0000256" key="1">
    <source>
        <dbReference type="ARBA" id="ARBA00022741"/>
    </source>
</evidence>